<dbReference type="PIRSF" id="PIRSF004749">
    <property type="entry name" value="Pep_def"/>
    <property type="match status" value="1"/>
</dbReference>
<dbReference type="InterPro" id="IPR023635">
    <property type="entry name" value="Peptide_deformylase"/>
</dbReference>
<feature type="binding site" evidence="2">
    <location>
        <position position="98"/>
    </location>
    <ligand>
        <name>Fe cation</name>
        <dbReference type="ChEBI" id="CHEBI:24875"/>
    </ligand>
</feature>
<keyword evidence="2" id="KW-0648">Protein biosynthesis</keyword>
<feature type="active site" evidence="2">
    <location>
        <position position="141"/>
    </location>
</feature>
<dbReference type="NCBIfam" id="TIGR00079">
    <property type="entry name" value="pept_deformyl"/>
    <property type="match status" value="1"/>
</dbReference>
<dbReference type="PANTHER" id="PTHR10458:SF22">
    <property type="entry name" value="PEPTIDE DEFORMYLASE"/>
    <property type="match status" value="1"/>
</dbReference>
<dbReference type="eggNOG" id="COG0242">
    <property type="taxonomic scope" value="Bacteria"/>
</dbReference>
<evidence type="ECO:0000313" key="3">
    <source>
        <dbReference type="EMBL" id="CCB86229.1"/>
    </source>
</evidence>
<dbReference type="Pfam" id="PF01327">
    <property type="entry name" value="Pep_deformylase"/>
    <property type="match status" value="1"/>
</dbReference>
<dbReference type="GO" id="GO:0006412">
    <property type="term" value="P:translation"/>
    <property type="evidence" value="ECO:0007669"/>
    <property type="project" value="UniProtKB-UniRule"/>
</dbReference>
<comment type="similarity">
    <text evidence="1 2">Belongs to the polypeptide deformylase family.</text>
</comment>
<dbReference type="RefSeq" id="WP_006340914.1">
    <property type="nucleotide sequence ID" value="NC_015702.1"/>
</dbReference>
<dbReference type="CDD" id="cd00487">
    <property type="entry name" value="Pep_deformylase"/>
    <property type="match status" value="1"/>
</dbReference>
<feature type="binding site" evidence="2">
    <location>
        <position position="140"/>
    </location>
    <ligand>
        <name>Fe cation</name>
        <dbReference type="ChEBI" id="CHEBI:24875"/>
    </ligand>
</feature>
<dbReference type="HOGENOM" id="CLU_061901_2_0_0"/>
<dbReference type="PRINTS" id="PR01576">
    <property type="entry name" value="PDEFORMYLASE"/>
</dbReference>
<name>F8KWS3_PARAV</name>
<feature type="binding site" evidence="2">
    <location>
        <position position="144"/>
    </location>
    <ligand>
        <name>Fe cation</name>
        <dbReference type="ChEBI" id="CHEBI:24875"/>
    </ligand>
</feature>
<sequence>MLLSLAYYGNPILRKKAIPIERIDDSIRQLATDMIETMHATNGIGLAANQIGQLLSIFVTCVPIAQDDGTWIDGKDRVFINPKILAYSQEFQVFSEGCLSIPKLFSDVARPESIKIQAMDLDGNVFEETMTGYEATNFMHENDHLNGVLFIDRLHRTERKKIEPILQQIKKKYALKK</sequence>
<dbReference type="AlphaFoldDB" id="F8KWS3"/>
<dbReference type="NCBIfam" id="NF001159">
    <property type="entry name" value="PRK00150.1-3"/>
    <property type="match status" value="1"/>
</dbReference>
<protein>
    <recommendedName>
        <fullName evidence="2">Peptide deformylase</fullName>
        <shortName evidence="2">PDF</shortName>
        <ecNumber evidence="2">3.5.1.88</ecNumber>
    </recommendedName>
    <alternativeName>
        <fullName evidence="2">Polypeptide deformylase</fullName>
    </alternativeName>
</protein>
<evidence type="ECO:0000256" key="1">
    <source>
        <dbReference type="ARBA" id="ARBA00010759"/>
    </source>
</evidence>
<dbReference type="InterPro" id="IPR036821">
    <property type="entry name" value="Peptide_deformylase_sf"/>
</dbReference>
<reference evidence="3 4" key="1">
    <citation type="journal article" date="2011" name="Mol. Biol. Evol.">
        <title>Unity in variety--the pan-genome of the Chlamydiae.</title>
        <authorList>
            <person name="Collingro A."/>
            <person name="Tischler P."/>
            <person name="Weinmaier T."/>
            <person name="Penz T."/>
            <person name="Heinz E."/>
            <person name="Brunham R.C."/>
            <person name="Read T.D."/>
            <person name="Bavoil P.M."/>
            <person name="Sachse K."/>
            <person name="Kahane S."/>
            <person name="Friedman M.G."/>
            <person name="Rattei T."/>
            <person name="Myers G.S."/>
            <person name="Horn M."/>
        </authorList>
    </citation>
    <scope>NUCLEOTIDE SEQUENCE [LARGE SCALE GENOMIC DNA]</scope>
    <source>
        <strain evidence="4">UV7</strain>
    </source>
</reference>
<dbReference type="Gene3D" id="3.90.45.10">
    <property type="entry name" value="Peptide deformylase"/>
    <property type="match status" value="1"/>
</dbReference>
<proteinExistence type="inferred from homology"/>
<comment type="cofactor">
    <cofactor evidence="2">
        <name>Fe(2+)</name>
        <dbReference type="ChEBI" id="CHEBI:29033"/>
    </cofactor>
    <text evidence="2">Binds 1 Fe(2+) ion.</text>
</comment>
<dbReference type="PANTHER" id="PTHR10458">
    <property type="entry name" value="PEPTIDE DEFORMYLASE"/>
    <property type="match status" value="1"/>
</dbReference>
<dbReference type="EC" id="3.5.1.88" evidence="2"/>
<comment type="catalytic activity">
    <reaction evidence="2">
        <text>N-terminal N-formyl-L-methionyl-[peptide] + H2O = N-terminal L-methionyl-[peptide] + formate</text>
        <dbReference type="Rhea" id="RHEA:24420"/>
        <dbReference type="Rhea" id="RHEA-COMP:10639"/>
        <dbReference type="Rhea" id="RHEA-COMP:10640"/>
        <dbReference type="ChEBI" id="CHEBI:15377"/>
        <dbReference type="ChEBI" id="CHEBI:15740"/>
        <dbReference type="ChEBI" id="CHEBI:49298"/>
        <dbReference type="ChEBI" id="CHEBI:64731"/>
        <dbReference type="EC" id="3.5.1.88"/>
    </reaction>
</comment>
<dbReference type="GO" id="GO:0042586">
    <property type="term" value="F:peptide deformylase activity"/>
    <property type="evidence" value="ECO:0007669"/>
    <property type="project" value="UniProtKB-UniRule"/>
</dbReference>
<keyword evidence="2" id="KW-0408">Iron</keyword>
<organism evidence="3 4">
    <name type="scientific">Parachlamydia acanthamoebae (strain UV7)</name>
    <dbReference type="NCBI Taxonomy" id="765952"/>
    <lineage>
        <taxon>Bacteria</taxon>
        <taxon>Pseudomonadati</taxon>
        <taxon>Chlamydiota</taxon>
        <taxon>Chlamydiia</taxon>
        <taxon>Parachlamydiales</taxon>
        <taxon>Parachlamydiaceae</taxon>
        <taxon>Parachlamydia</taxon>
    </lineage>
</organism>
<dbReference type="EMBL" id="FR872580">
    <property type="protein sequence ID" value="CCB86229.1"/>
    <property type="molecule type" value="Genomic_DNA"/>
</dbReference>
<dbReference type="HAMAP" id="MF_00163">
    <property type="entry name" value="Pep_deformylase"/>
    <property type="match status" value="1"/>
</dbReference>
<dbReference type="GO" id="GO:0046872">
    <property type="term" value="F:metal ion binding"/>
    <property type="evidence" value="ECO:0007669"/>
    <property type="project" value="UniProtKB-KW"/>
</dbReference>
<gene>
    <name evidence="3" type="primary">def-B</name>
    <name evidence="2" type="synonym">def</name>
    <name evidence="3" type="ordered locus">PUV_12790</name>
</gene>
<dbReference type="KEGG" id="puv:PUV_12790"/>
<keyword evidence="4" id="KW-1185">Reference proteome</keyword>
<evidence type="ECO:0000256" key="2">
    <source>
        <dbReference type="HAMAP-Rule" id="MF_00163"/>
    </source>
</evidence>
<dbReference type="SUPFAM" id="SSF56420">
    <property type="entry name" value="Peptide deformylase"/>
    <property type="match status" value="1"/>
</dbReference>
<comment type="function">
    <text evidence="2">Removes the formyl group from the N-terminal Met of newly synthesized proteins. Requires at least a dipeptide for an efficient rate of reaction. N-terminal L-methionine is a prerequisite for activity but the enzyme has broad specificity at other positions.</text>
</comment>
<dbReference type="STRING" id="765952.PUV_12790"/>
<evidence type="ECO:0000313" key="4">
    <source>
        <dbReference type="Proteomes" id="UP000000495"/>
    </source>
</evidence>
<keyword evidence="2 3" id="KW-0378">Hydrolase</keyword>
<keyword evidence="2" id="KW-0479">Metal-binding</keyword>
<dbReference type="Proteomes" id="UP000000495">
    <property type="component" value="Chromosome"/>
</dbReference>
<dbReference type="OrthoDB" id="9784988at2"/>
<accession>F8KWS3</accession>